<protein>
    <submittedName>
        <fullName evidence="1">Uncharacterized protein</fullName>
    </submittedName>
</protein>
<evidence type="ECO:0000313" key="1">
    <source>
        <dbReference type="EMBL" id="AXN57330.1"/>
    </source>
</evidence>
<proteinExistence type="predicted"/>
<gene>
    <name evidence="1" type="ORF">SUNLIREN_8</name>
</gene>
<sequence>MIQETIVVNINDLSSKVAYVADVVKAQFTGRIFRAVNVKKDGALREYRALTGVSKHVKGAGSTTAHKPELLTIYDMGLASTLGAEGIQAAGAPYRSFNMETTLMLEFVKGDKKTTYVFIDDATKSAIADAKIKAAVDASASITNQSVAILLGALK</sequence>
<dbReference type="EMBL" id="MH426725">
    <property type="protein sequence ID" value="AXN57330.1"/>
    <property type="molecule type" value="Genomic_DNA"/>
</dbReference>
<dbReference type="Proteomes" id="UP000257815">
    <property type="component" value="Segment"/>
</dbReference>
<evidence type="ECO:0000313" key="2">
    <source>
        <dbReference type="Proteomes" id="UP000257815"/>
    </source>
</evidence>
<name>A0A346FHQ0_9CAUD</name>
<organism evidence="1 2">
    <name type="scientific">Erwinia phage SunLIRen</name>
    <dbReference type="NCBI Taxonomy" id="2267654"/>
    <lineage>
        <taxon>Viruses</taxon>
        <taxon>Duplodnaviria</taxon>
        <taxon>Heunggongvirae</taxon>
        <taxon>Uroviricota</taxon>
        <taxon>Caudoviricetes</taxon>
        <taxon>Andersonviridae</taxon>
        <taxon>Ounavirinae</taxon>
        <taxon>Kolesnikvirus</taxon>
        <taxon>Kolesnikvirus Ea214</taxon>
    </lineage>
</organism>
<accession>A0A346FHQ0</accession>
<reference evidence="2" key="1">
    <citation type="submission" date="2018-06" db="EMBL/GenBank/DDBJ databases">
        <authorList>
            <person name="Sharma R."/>
            <person name="Ke K."/>
            <person name="Breakwell D.P."/>
            <person name="Hope S."/>
            <person name="Grose J.H."/>
        </authorList>
    </citation>
    <scope>NUCLEOTIDE SEQUENCE [LARGE SCALE GENOMIC DNA]</scope>
</reference>